<feature type="coiled-coil region" evidence="1">
    <location>
        <begin position="444"/>
        <end position="485"/>
    </location>
</feature>
<dbReference type="VEuPathDB" id="FungiDB:RhiirFUN_007115"/>
<reference evidence="3 4" key="2">
    <citation type="submission" date="2017-09" db="EMBL/GenBank/DDBJ databases">
        <title>Extensive intraspecific genome diversity in a model arbuscular mycorrhizal fungus.</title>
        <authorList>
            <person name="Chen E.C."/>
            <person name="Morin E."/>
            <person name="Beaudet D."/>
            <person name="Noel J."/>
            <person name="Ndikumana S."/>
            <person name="Charron P."/>
            <person name="St-Onge C."/>
            <person name="Giorgi J."/>
            <person name="Grigoriev I.V."/>
            <person name="Roux C."/>
            <person name="Martin F.M."/>
            <person name="Corradi N."/>
        </authorList>
    </citation>
    <scope>NUCLEOTIDE SEQUENCE [LARGE SCALE GENOMIC DNA]</scope>
    <source>
        <strain evidence="3 4">A5</strain>
    </source>
</reference>
<gene>
    <name evidence="3" type="ORF">RhiirA5_470218</name>
</gene>
<evidence type="ECO:0000313" key="3">
    <source>
        <dbReference type="EMBL" id="PKB96739.1"/>
    </source>
</evidence>
<dbReference type="AlphaFoldDB" id="A0A2N0NQ89"/>
<protein>
    <submittedName>
        <fullName evidence="3">Uncharacterized protein</fullName>
    </submittedName>
</protein>
<dbReference type="Proteomes" id="UP000232722">
    <property type="component" value="Unassembled WGS sequence"/>
</dbReference>
<evidence type="ECO:0000313" key="4">
    <source>
        <dbReference type="Proteomes" id="UP000232722"/>
    </source>
</evidence>
<dbReference type="VEuPathDB" id="FungiDB:RhiirA1_470064"/>
<dbReference type="VEuPathDB" id="FungiDB:FUN_006659"/>
<comment type="caution">
    <text evidence="3">The sequence shown here is derived from an EMBL/GenBank/DDBJ whole genome shotgun (WGS) entry which is preliminary data.</text>
</comment>
<sequence>MNSTVEQLKEVLNMPNPQNFRIKTDLGQRCKRCTGRCQNNHYSLDREYGELKVVISNMRKHREPMECYKHSTVTYHPPHNCNKAKCERCGSWGHSKEVCNDKLYYWNRLNLCKCDGRRCKRRRSETQFKGGNHCCTCQKPVVFYEAYSNYKIGKLRCDECHENSVNNKRPPTPDTDEGNKKPKFNIPEPEDPMQDMELNPPRIQNKGKEKQKYTEIKCTNCNRKESPINCINNLGICDKCDEKRERLERTGSTSCIKTCIVCQLQTDDFESRSSGAIVCGEECNGVLTIMNMVNKDKSGKPQSQLIQEKLQIWIDKFGYDPEDEDDMSEEQDKINKMTGKIQKYLNKEFKGRIFSEYPKEKIEKALDVIVPPEITDMISEHIENKELTQVIPIRTINDTIEWTEEIRQPWELNGEFIWPEEELLENPIPIMNIIQEVNPTDNRIIELQNHIAKLENEIAIKDQMNEGLRNQLEETQYQLNETARMCNENANMVMNAQEWMKYFKNKYDRRNKRVNELKKRGNILLTKYVDKNNDLKERIEELEQEINFGNVLFNQIIDLNMTISSDIDVDPSMKNMELLRY</sequence>
<evidence type="ECO:0000256" key="1">
    <source>
        <dbReference type="SAM" id="Coils"/>
    </source>
</evidence>
<keyword evidence="1" id="KW-0175">Coiled coil</keyword>
<feature type="coiled-coil region" evidence="1">
    <location>
        <begin position="525"/>
        <end position="552"/>
    </location>
</feature>
<organism evidence="3 4">
    <name type="scientific">Rhizophagus irregularis</name>
    <dbReference type="NCBI Taxonomy" id="588596"/>
    <lineage>
        <taxon>Eukaryota</taxon>
        <taxon>Fungi</taxon>
        <taxon>Fungi incertae sedis</taxon>
        <taxon>Mucoromycota</taxon>
        <taxon>Glomeromycotina</taxon>
        <taxon>Glomeromycetes</taxon>
        <taxon>Glomerales</taxon>
        <taxon>Glomeraceae</taxon>
        <taxon>Rhizophagus</taxon>
    </lineage>
</organism>
<proteinExistence type="predicted"/>
<accession>A0A2N0NQ89</accession>
<dbReference type="EMBL" id="LLXJ01003667">
    <property type="protein sequence ID" value="PKB96739.1"/>
    <property type="molecule type" value="Genomic_DNA"/>
</dbReference>
<name>A0A2N0NQ89_9GLOM</name>
<reference evidence="3 4" key="1">
    <citation type="submission" date="2016-04" db="EMBL/GenBank/DDBJ databases">
        <title>Genome analyses suggest a sexual origin of heterokaryosis in a supposedly ancient asexual fungus.</title>
        <authorList>
            <person name="Ropars J."/>
            <person name="Sedzielewska K."/>
            <person name="Noel J."/>
            <person name="Charron P."/>
            <person name="Farinelli L."/>
            <person name="Marton T."/>
            <person name="Kruger M."/>
            <person name="Pelin A."/>
            <person name="Brachmann A."/>
            <person name="Corradi N."/>
        </authorList>
    </citation>
    <scope>NUCLEOTIDE SEQUENCE [LARGE SCALE GENOMIC DNA]</scope>
    <source>
        <strain evidence="3 4">A5</strain>
    </source>
</reference>
<feature type="region of interest" description="Disordered" evidence="2">
    <location>
        <begin position="164"/>
        <end position="199"/>
    </location>
</feature>
<evidence type="ECO:0000256" key="2">
    <source>
        <dbReference type="SAM" id="MobiDB-lite"/>
    </source>
</evidence>